<feature type="chain" id="PRO_5032381113" evidence="2">
    <location>
        <begin position="31"/>
        <end position="106"/>
    </location>
</feature>
<reference evidence="3 4" key="1">
    <citation type="submission" date="2020-10" db="EMBL/GenBank/DDBJ databases">
        <title>Complete genome of Cruoricapor ignavus strain M1214 isolated from the blood culture of a febrile patient.</title>
        <authorList>
            <person name="Guglielmino C.J.D."/>
        </authorList>
    </citation>
    <scope>NUCLEOTIDE SEQUENCE [LARGE SCALE GENOMIC DNA]</scope>
    <source>
        <strain evidence="3 4">M1214</strain>
    </source>
</reference>
<feature type="signal peptide" evidence="2">
    <location>
        <begin position="1"/>
        <end position="30"/>
    </location>
</feature>
<dbReference type="Pfam" id="PF13572">
    <property type="entry name" value="DUF4134"/>
    <property type="match status" value="1"/>
</dbReference>
<feature type="transmembrane region" description="Helical" evidence="1">
    <location>
        <begin position="81"/>
        <end position="99"/>
    </location>
</feature>
<evidence type="ECO:0000256" key="1">
    <source>
        <dbReference type="SAM" id="Phobius"/>
    </source>
</evidence>
<keyword evidence="1" id="KW-0472">Membrane</keyword>
<evidence type="ECO:0000313" key="3">
    <source>
        <dbReference type="EMBL" id="QOR74834.1"/>
    </source>
</evidence>
<dbReference type="Proteomes" id="UP000593605">
    <property type="component" value="Chromosome"/>
</dbReference>
<dbReference type="KEGG" id="civ:IMZ16_04095"/>
<dbReference type="InterPro" id="IPR025408">
    <property type="entry name" value="DUF4134"/>
</dbReference>
<sequence>MSLSKVNKKKLLGRMLTLGLVMLAFVPVCAQSALAEAANTLSGYKGDVRKICYAIGAITGLIGGVRIYNKWNNGDQDINKEIVGWSGACLFLFLMPTFLDTMMKGS</sequence>
<dbReference type="EMBL" id="CP063145">
    <property type="protein sequence ID" value="QOR74834.1"/>
    <property type="molecule type" value="Genomic_DNA"/>
</dbReference>
<evidence type="ECO:0000313" key="4">
    <source>
        <dbReference type="Proteomes" id="UP000593605"/>
    </source>
</evidence>
<gene>
    <name evidence="3" type="ORF">IMZ16_04095</name>
</gene>
<feature type="transmembrane region" description="Helical" evidence="1">
    <location>
        <begin position="51"/>
        <end position="69"/>
    </location>
</feature>
<name>A0A7M1T6V9_9FLAO</name>
<protein>
    <submittedName>
        <fullName evidence="3">DUF4134 domain-containing protein</fullName>
    </submittedName>
</protein>
<keyword evidence="2" id="KW-0732">Signal</keyword>
<organism evidence="3 4">
    <name type="scientific">Cruoricaptor ignavus</name>
    <dbReference type="NCBI Taxonomy" id="1118202"/>
    <lineage>
        <taxon>Bacteria</taxon>
        <taxon>Pseudomonadati</taxon>
        <taxon>Bacteroidota</taxon>
        <taxon>Flavobacteriia</taxon>
        <taxon>Flavobacteriales</taxon>
        <taxon>Weeksellaceae</taxon>
        <taxon>Cruoricaptor</taxon>
    </lineage>
</organism>
<keyword evidence="1" id="KW-1133">Transmembrane helix</keyword>
<accession>A0A7M1T6V9</accession>
<dbReference type="AlphaFoldDB" id="A0A7M1T6V9"/>
<proteinExistence type="predicted"/>
<evidence type="ECO:0000256" key="2">
    <source>
        <dbReference type="SAM" id="SignalP"/>
    </source>
</evidence>
<keyword evidence="1" id="KW-0812">Transmembrane</keyword>